<proteinExistence type="predicted"/>
<protein>
    <submittedName>
        <fullName evidence="1">Uncharacterized protein</fullName>
    </submittedName>
</protein>
<name>A0A1H6F838_9GAMM</name>
<reference evidence="1 2" key="1">
    <citation type="submission" date="2016-10" db="EMBL/GenBank/DDBJ databases">
        <authorList>
            <person name="de Groot N.N."/>
        </authorList>
    </citation>
    <scope>NUCLEOTIDE SEQUENCE [LARGE SCALE GENOMIC DNA]</scope>
    <source>
        <strain evidence="1">MBHS1</strain>
    </source>
</reference>
<dbReference type="EMBL" id="FMSV02000470">
    <property type="protein sequence ID" value="SEH06307.1"/>
    <property type="molecule type" value="Genomic_DNA"/>
</dbReference>
<dbReference type="Proteomes" id="UP000236724">
    <property type="component" value="Unassembled WGS sequence"/>
</dbReference>
<evidence type="ECO:0000313" key="2">
    <source>
        <dbReference type="Proteomes" id="UP000236724"/>
    </source>
</evidence>
<accession>A0A1H6F838</accession>
<organism evidence="1 2">
    <name type="scientific">Candidatus Venteria ishoeyi</name>
    <dbReference type="NCBI Taxonomy" id="1899563"/>
    <lineage>
        <taxon>Bacteria</taxon>
        <taxon>Pseudomonadati</taxon>
        <taxon>Pseudomonadota</taxon>
        <taxon>Gammaproteobacteria</taxon>
        <taxon>Thiotrichales</taxon>
        <taxon>Thiotrichaceae</taxon>
        <taxon>Venteria</taxon>
    </lineage>
</organism>
<keyword evidence="2" id="KW-1185">Reference proteome</keyword>
<sequence>MLKLKTMIKAIAEFSQIARQVFVIKGMVNTDDGVFDITNHCVHPGKFFVCDTLWTATRNKYPCKSRLTFFRRNHTDYGEVNVKRLMLTYLTLLCWQPASLTAVKQAKPSETTCALALR</sequence>
<dbReference type="AlphaFoldDB" id="A0A1H6F838"/>
<gene>
    <name evidence="1" type="ORF">MBHS_02164</name>
</gene>
<evidence type="ECO:0000313" key="1">
    <source>
        <dbReference type="EMBL" id="SEH06307.1"/>
    </source>
</evidence>